<evidence type="ECO:0000313" key="3">
    <source>
        <dbReference type="Proteomes" id="UP000440578"/>
    </source>
</evidence>
<reference evidence="2 3" key="1">
    <citation type="submission" date="2019-07" db="EMBL/GenBank/DDBJ databases">
        <title>Draft genome assembly of a fouling barnacle, Amphibalanus amphitrite (Darwin, 1854): The first reference genome for Thecostraca.</title>
        <authorList>
            <person name="Kim W."/>
        </authorList>
    </citation>
    <scope>NUCLEOTIDE SEQUENCE [LARGE SCALE GENOMIC DNA]</scope>
    <source>
        <strain evidence="2">SNU_AA5</strain>
        <tissue evidence="2">Soma without cirri and trophi</tissue>
    </source>
</reference>
<sequence length="133" mass="14251">MSGGRRWTPSTSSSPPSAPGSQRSCTSVGKPTSYPPDLRSSSPTPSNWSRSPYRSWDVSWRRSTFTSSHTSPTRRKETNCPRRFGPTATGRSAQDLAHVRTARPPAQAAPNASEASPPADRAALTARTPQGVT</sequence>
<gene>
    <name evidence="2" type="ORF">FJT64_023698</name>
</gene>
<keyword evidence="3" id="KW-1185">Reference proteome</keyword>
<comment type="caution">
    <text evidence="2">The sequence shown here is derived from an EMBL/GenBank/DDBJ whole genome shotgun (WGS) entry which is preliminary data.</text>
</comment>
<feature type="compositionally biased region" description="Polar residues" evidence="1">
    <location>
        <begin position="61"/>
        <end position="71"/>
    </location>
</feature>
<evidence type="ECO:0000256" key="1">
    <source>
        <dbReference type="SAM" id="MobiDB-lite"/>
    </source>
</evidence>
<feature type="region of interest" description="Disordered" evidence="1">
    <location>
        <begin position="1"/>
        <end position="133"/>
    </location>
</feature>
<name>A0A6A4WPC8_AMPAM</name>
<dbReference type="AlphaFoldDB" id="A0A6A4WPC8"/>
<feature type="compositionally biased region" description="Low complexity" evidence="1">
    <location>
        <begin position="104"/>
        <end position="119"/>
    </location>
</feature>
<protein>
    <submittedName>
        <fullName evidence="2">Uncharacterized protein</fullName>
    </submittedName>
</protein>
<accession>A0A6A4WPC8</accession>
<dbReference type="Proteomes" id="UP000440578">
    <property type="component" value="Unassembled WGS sequence"/>
</dbReference>
<organism evidence="2 3">
    <name type="scientific">Amphibalanus amphitrite</name>
    <name type="common">Striped barnacle</name>
    <name type="synonym">Balanus amphitrite</name>
    <dbReference type="NCBI Taxonomy" id="1232801"/>
    <lineage>
        <taxon>Eukaryota</taxon>
        <taxon>Metazoa</taxon>
        <taxon>Ecdysozoa</taxon>
        <taxon>Arthropoda</taxon>
        <taxon>Crustacea</taxon>
        <taxon>Multicrustacea</taxon>
        <taxon>Cirripedia</taxon>
        <taxon>Thoracica</taxon>
        <taxon>Thoracicalcarea</taxon>
        <taxon>Balanomorpha</taxon>
        <taxon>Balanoidea</taxon>
        <taxon>Balanidae</taxon>
        <taxon>Amphibalaninae</taxon>
        <taxon>Amphibalanus</taxon>
    </lineage>
</organism>
<feature type="compositionally biased region" description="Low complexity" evidence="1">
    <location>
        <begin position="1"/>
        <end position="24"/>
    </location>
</feature>
<proteinExistence type="predicted"/>
<evidence type="ECO:0000313" key="2">
    <source>
        <dbReference type="EMBL" id="KAF0304472.1"/>
    </source>
</evidence>
<feature type="compositionally biased region" description="Low complexity" evidence="1">
    <location>
        <begin position="40"/>
        <end position="52"/>
    </location>
</feature>
<dbReference type="EMBL" id="VIIS01000843">
    <property type="protein sequence ID" value="KAF0304472.1"/>
    <property type="molecule type" value="Genomic_DNA"/>
</dbReference>